<comment type="caution">
    <text evidence="7">The sequence shown here is derived from an EMBL/GenBank/DDBJ whole genome shotgun (WGS) entry which is preliminary data.</text>
</comment>
<evidence type="ECO:0000256" key="5">
    <source>
        <dbReference type="SAM" id="SignalP"/>
    </source>
</evidence>
<reference evidence="7 8" key="1">
    <citation type="submission" date="2020-09" db="EMBL/GenBank/DDBJ databases">
        <authorList>
            <person name="Yoon J.-W."/>
        </authorList>
    </citation>
    <scope>NUCLEOTIDE SEQUENCE [LARGE SCALE GENOMIC DNA]</scope>
    <source>
        <strain evidence="7 8">KMU-140</strain>
    </source>
</reference>
<evidence type="ECO:0000256" key="4">
    <source>
        <dbReference type="ARBA" id="ARBA00023288"/>
    </source>
</evidence>
<keyword evidence="8" id="KW-1185">Reference proteome</keyword>
<sequence>MKILTALVSAAALSTIAAPAQAAEVAPTAVAPIASWTGTAPVELTRDPPPHARAYGRRGKYRDYVRYDDDYYDDDYYDRRRDRIYDRRGRYIEPRRIRRGDRVWRGRDGRYYCRRDNGTTGLIIGAAGGALLGRAIDTRGDRTVGTLLGGALGAVLGREIDRGGARCR</sequence>
<keyword evidence="4" id="KW-0449">Lipoprotein</keyword>
<evidence type="ECO:0000313" key="8">
    <source>
        <dbReference type="Proteomes" id="UP000635384"/>
    </source>
</evidence>
<dbReference type="Pfam" id="PF05433">
    <property type="entry name" value="Rick_17kDa_Anti"/>
    <property type="match status" value="1"/>
</dbReference>
<organism evidence="7 8">
    <name type="scientific">Erythrobacter rubeus</name>
    <dbReference type="NCBI Taxonomy" id="2760803"/>
    <lineage>
        <taxon>Bacteria</taxon>
        <taxon>Pseudomonadati</taxon>
        <taxon>Pseudomonadota</taxon>
        <taxon>Alphaproteobacteria</taxon>
        <taxon>Sphingomonadales</taxon>
        <taxon>Erythrobacteraceae</taxon>
        <taxon>Erythrobacter/Porphyrobacter group</taxon>
        <taxon>Erythrobacter</taxon>
    </lineage>
</organism>
<dbReference type="EMBL" id="JACXLC010000001">
    <property type="protein sequence ID" value="MBD2841483.1"/>
    <property type="molecule type" value="Genomic_DNA"/>
</dbReference>
<protein>
    <recommendedName>
        <fullName evidence="3">17 kDa surface antigen</fullName>
    </recommendedName>
</protein>
<dbReference type="InterPro" id="IPR008816">
    <property type="entry name" value="Gly_zipper_2TM_dom"/>
</dbReference>
<evidence type="ECO:0000256" key="1">
    <source>
        <dbReference type="ARBA" id="ARBA00004459"/>
    </source>
</evidence>
<keyword evidence="5" id="KW-0732">Signal</keyword>
<evidence type="ECO:0000259" key="6">
    <source>
        <dbReference type="Pfam" id="PF05433"/>
    </source>
</evidence>
<name>A0ABR8KQI8_9SPHN</name>
<gene>
    <name evidence="7" type="ORF">IB285_04325</name>
</gene>
<feature type="chain" id="PRO_5045321577" description="17 kDa surface antigen" evidence="5">
    <location>
        <begin position="23"/>
        <end position="168"/>
    </location>
</feature>
<comment type="subcellular location">
    <subcellularLocation>
        <location evidence="1">Cell outer membrane</location>
        <topology evidence="1">Lipid-anchor</topology>
    </subcellularLocation>
</comment>
<evidence type="ECO:0000313" key="7">
    <source>
        <dbReference type="EMBL" id="MBD2841483.1"/>
    </source>
</evidence>
<accession>A0ABR8KQI8</accession>
<feature type="signal peptide" evidence="5">
    <location>
        <begin position="1"/>
        <end position="22"/>
    </location>
</feature>
<dbReference type="RefSeq" id="WP_190787024.1">
    <property type="nucleotide sequence ID" value="NZ_JACXLC010000001.1"/>
</dbReference>
<feature type="domain" description="Glycine zipper 2TM" evidence="6">
    <location>
        <begin position="121"/>
        <end position="160"/>
    </location>
</feature>
<evidence type="ECO:0000256" key="2">
    <source>
        <dbReference type="ARBA" id="ARBA00008681"/>
    </source>
</evidence>
<dbReference type="Proteomes" id="UP000635384">
    <property type="component" value="Unassembled WGS sequence"/>
</dbReference>
<evidence type="ECO:0000256" key="3">
    <source>
        <dbReference type="ARBA" id="ARBA00015281"/>
    </source>
</evidence>
<proteinExistence type="inferred from homology"/>
<comment type="similarity">
    <text evidence="2">Belongs to the rickettsiale 17 kDa surface antigen family.</text>
</comment>